<dbReference type="Pfam" id="PF13508">
    <property type="entry name" value="Acetyltransf_7"/>
    <property type="match status" value="1"/>
</dbReference>
<evidence type="ECO:0000256" key="2">
    <source>
        <dbReference type="ARBA" id="ARBA00023315"/>
    </source>
</evidence>
<dbReference type="InterPro" id="IPR016181">
    <property type="entry name" value="Acyl_CoA_acyltransferase"/>
</dbReference>
<organism evidence="4 5">
    <name type="scientific">Hydrogenophaga atypica</name>
    <dbReference type="NCBI Taxonomy" id="249409"/>
    <lineage>
        <taxon>Bacteria</taxon>
        <taxon>Pseudomonadati</taxon>
        <taxon>Pseudomonadota</taxon>
        <taxon>Betaproteobacteria</taxon>
        <taxon>Burkholderiales</taxon>
        <taxon>Comamonadaceae</taxon>
        <taxon>Hydrogenophaga</taxon>
    </lineage>
</organism>
<comment type="caution">
    <text evidence="4">The sequence shown here is derived from an EMBL/GenBank/DDBJ whole genome shotgun (WGS) entry which is preliminary data.</text>
</comment>
<evidence type="ECO:0000259" key="3">
    <source>
        <dbReference type="PROSITE" id="PS51186"/>
    </source>
</evidence>
<dbReference type="Gene3D" id="3.40.630.30">
    <property type="match status" value="1"/>
</dbReference>
<feature type="domain" description="N-acetyltransferase" evidence="3">
    <location>
        <begin position="175"/>
        <end position="332"/>
    </location>
</feature>
<proteinExistence type="predicted"/>
<keyword evidence="1 4" id="KW-0808">Transferase</keyword>
<name>A0ABW2QEW5_9BURK</name>
<gene>
    <name evidence="4" type="ORF">ACFQPB_03985</name>
</gene>
<dbReference type="Pfam" id="PF00583">
    <property type="entry name" value="Acetyltransf_1"/>
    <property type="match status" value="1"/>
</dbReference>
<keyword evidence="5" id="KW-1185">Reference proteome</keyword>
<dbReference type="GO" id="GO:0016746">
    <property type="term" value="F:acyltransferase activity"/>
    <property type="evidence" value="ECO:0007669"/>
    <property type="project" value="UniProtKB-KW"/>
</dbReference>
<evidence type="ECO:0000313" key="4">
    <source>
        <dbReference type="EMBL" id="MFC7408009.1"/>
    </source>
</evidence>
<sequence>MHHPAHKLMYRAFAGPSDFEAMVACANASFAADQTGWFRRVEDVARDYAAFTTCVPERDVWIADAGDEIAGYVRAWHWAQADGLQLYSQFAVVAPQWRRQGIGKALHAWLESRQREMAKAHGPHLRHAHHAFVTQGEIARAALLEKSGYRPERYFFTMERASLHDIADFSLPDGLEVRPVQPEHHHAIWDAHTKAFQTHWGYCPPDEADYQRWLVSQVFQPHLWQVAWDAQTNQVAGQVRAYIDDTWNAGNGRLRGWTEFVSVGEPWRRRGLARALISRSLRAQAAAGMTESALGVNSQNGSGANRVYEDCGFVVTRRNCVYRKPIQWSTSE</sequence>
<accession>A0ABW2QEW5</accession>
<dbReference type="CDD" id="cd04301">
    <property type="entry name" value="NAT_SF"/>
    <property type="match status" value="1"/>
</dbReference>
<evidence type="ECO:0000256" key="1">
    <source>
        <dbReference type="ARBA" id="ARBA00022679"/>
    </source>
</evidence>
<dbReference type="Proteomes" id="UP001596501">
    <property type="component" value="Unassembled WGS sequence"/>
</dbReference>
<dbReference type="InterPro" id="IPR050832">
    <property type="entry name" value="Bact_Acetyltransf"/>
</dbReference>
<feature type="domain" description="N-acetyltransferase" evidence="3">
    <location>
        <begin position="8"/>
        <end position="172"/>
    </location>
</feature>
<dbReference type="RefSeq" id="WP_382219931.1">
    <property type="nucleotide sequence ID" value="NZ_JBHTCA010000002.1"/>
</dbReference>
<evidence type="ECO:0000313" key="5">
    <source>
        <dbReference type="Proteomes" id="UP001596501"/>
    </source>
</evidence>
<dbReference type="PROSITE" id="PS51186">
    <property type="entry name" value="GNAT"/>
    <property type="match status" value="2"/>
</dbReference>
<dbReference type="InterPro" id="IPR000182">
    <property type="entry name" value="GNAT_dom"/>
</dbReference>
<reference evidence="5" key="1">
    <citation type="journal article" date="2019" name="Int. J. Syst. Evol. Microbiol.">
        <title>The Global Catalogue of Microorganisms (GCM) 10K type strain sequencing project: providing services to taxonomists for standard genome sequencing and annotation.</title>
        <authorList>
            <consortium name="The Broad Institute Genomics Platform"/>
            <consortium name="The Broad Institute Genome Sequencing Center for Infectious Disease"/>
            <person name="Wu L."/>
            <person name="Ma J."/>
        </authorList>
    </citation>
    <scope>NUCLEOTIDE SEQUENCE [LARGE SCALE GENOMIC DNA]</scope>
    <source>
        <strain evidence="5">CGMCC 1.12371</strain>
    </source>
</reference>
<dbReference type="EMBL" id="JBHTCA010000002">
    <property type="protein sequence ID" value="MFC7408009.1"/>
    <property type="molecule type" value="Genomic_DNA"/>
</dbReference>
<dbReference type="PANTHER" id="PTHR43877">
    <property type="entry name" value="AMINOALKYLPHOSPHONATE N-ACETYLTRANSFERASE-RELATED-RELATED"/>
    <property type="match status" value="1"/>
</dbReference>
<protein>
    <submittedName>
        <fullName evidence="4">GNAT family N-acetyltransferase</fullName>
        <ecNumber evidence="4">2.3.-.-</ecNumber>
    </submittedName>
</protein>
<dbReference type="SUPFAM" id="SSF55729">
    <property type="entry name" value="Acyl-CoA N-acyltransferases (Nat)"/>
    <property type="match status" value="2"/>
</dbReference>
<dbReference type="EC" id="2.3.-.-" evidence="4"/>
<keyword evidence="2 4" id="KW-0012">Acyltransferase</keyword>